<organism evidence="7 8">
    <name type="scientific">Coilia grayii</name>
    <name type="common">Gray's grenadier anchovy</name>
    <dbReference type="NCBI Taxonomy" id="363190"/>
    <lineage>
        <taxon>Eukaryota</taxon>
        <taxon>Metazoa</taxon>
        <taxon>Chordata</taxon>
        <taxon>Craniata</taxon>
        <taxon>Vertebrata</taxon>
        <taxon>Euteleostomi</taxon>
        <taxon>Actinopterygii</taxon>
        <taxon>Neopterygii</taxon>
        <taxon>Teleostei</taxon>
        <taxon>Clupei</taxon>
        <taxon>Clupeiformes</taxon>
        <taxon>Clupeoidei</taxon>
        <taxon>Engraulidae</taxon>
        <taxon>Coilinae</taxon>
        <taxon>Coilia</taxon>
    </lineage>
</organism>
<dbReference type="Proteomes" id="UP001591681">
    <property type="component" value="Unassembled WGS sequence"/>
</dbReference>
<dbReference type="AlphaFoldDB" id="A0ABD1IP63"/>
<keyword evidence="8" id="KW-1185">Reference proteome</keyword>
<evidence type="ECO:0000259" key="6">
    <source>
        <dbReference type="PROSITE" id="PS50871"/>
    </source>
</evidence>
<dbReference type="InterPro" id="IPR008983">
    <property type="entry name" value="Tumour_necrosis_fac-like_dom"/>
</dbReference>
<evidence type="ECO:0000256" key="2">
    <source>
        <dbReference type="ARBA" id="ARBA00022525"/>
    </source>
</evidence>
<dbReference type="SMART" id="SM00110">
    <property type="entry name" value="C1Q"/>
    <property type="match status" value="1"/>
</dbReference>
<feature type="signal peptide" evidence="5">
    <location>
        <begin position="1"/>
        <end position="18"/>
    </location>
</feature>
<proteinExistence type="predicted"/>
<dbReference type="PROSITE" id="PS50871">
    <property type="entry name" value="C1Q"/>
    <property type="match status" value="1"/>
</dbReference>
<feature type="chain" id="PRO_5044855215" description="C1q domain-containing protein" evidence="5">
    <location>
        <begin position="19"/>
        <end position="237"/>
    </location>
</feature>
<sequence length="237" mass="26093">MHYSGAVLLVLWLGLVVAAESVEIQHEGAPSTQQICQPDIYTMLRDMETRLRASEKTVEEQKAVIRDLKEKQEEQAAALRAVGGSVNLTGSQVEELRRDREESRVSFSAALGSGYFGPFEVATPLVFTNILTNIGSAYNPTTGVFTAPVRGVYHFALHLLGDSQPYIQTGAALYKNDEQILLAYDYQLNPHHATPSNGASLQLEVGDAVHVKLWPNAQVRDNGHRLTTFSGHLLFTM</sequence>
<dbReference type="Pfam" id="PF00386">
    <property type="entry name" value="C1q"/>
    <property type="match status" value="1"/>
</dbReference>
<dbReference type="GO" id="GO:0005576">
    <property type="term" value="C:extracellular region"/>
    <property type="evidence" value="ECO:0007669"/>
    <property type="project" value="UniProtKB-SubCell"/>
</dbReference>
<dbReference type="InterPro" id="IPR001073">
    <property type="entry name" value="C1q_dom"/>
</dbReference>
<feature type="coiled-coil region" evidence="4">
    <location>
        <begin position="44"/>
        <end position="78"/>
    </location>
</feature>
<dbReference type="PANTHER" id="PTHR22923:SF102">
    <property type="entry name" value="CEREBELLIN 13-RELATED"/>
    <property type="match status" value="1"/>
</dbReference>
<evidence type="ECO:0000313" key="8">
    <source>
        <dbReference type="Proteomes" id="UP001591681"/>
    </source>
</evidence>
<accession>A0ABD1IP63</accession>
<dbReference type="PANTHER" id="PTHR22923">
    <property type="entry name" value="CEREBELLIN-RELATED"/>
    <property type="match status" value="1"/>
</dbReference>
<comment type="subcellular location">
    <subcellularLocation>
        <location evidence="1">Secreted</location>
    </subcellularLocation>
</comment>
<keyword evidence="3 5" id="KW-0732">Signal</keyword>
<dbReference type="Gene3D" id="2.60.120.40">
    <property type="match status" value="1"/>
</dbReference>
<name>A0ABD1IP63_9TELE</name>
<evidence type="ECO:0000256" key="1">
    <source>
        <dbReference type="ARBA" id="ARBA00004613"/>
    </source>
</evidence>
<reference evidence="7 8" key="1">
    <citation type="submission" date="2024-09" db="EMBL/GenBank/DDBJ databases">
        <title>A chromosome-level genome assembly of Gray's grenadier anchovy, Coilia grayii.</title>
        <authorList>
            <person name="Fu Z."/>
        </authorList>
    </citation>
    <scope>NUCLEOTIDE SEQUENCE [LARGE SCALE GENOMIC DNA]</scope>
    <source>
        <strain evidence="7">G4</strain>
        <tissue evidence="7">Muscle</tissue>
    </source>
</reference>
<dbReference type="InterPro" id="IPR050822">
    <property type="entry name" value="Cerebellin_Synaptic_Org"/>
</dbReference>
<dbReference type="SUPFAM" id="SSF49842">
    <property type="entry name" value="TNF-like"/>
    <property type="match status" value="1"/>
</dbReference>
<comment type="caution">
    <text evidence="7">The sequence shown here is derived from an EMBL/GenBank/DDBJ whole genome shotgun (WGS) entry which is preliminary data.</text>
</comment>
<dbReference type="PRINTS" id="PR00007">
    <property type="entry name" value="COMPLEMNTC1Q"/>
</dbReference>
<evidence type="ECO:0000256" key="4">
    <source>
        <dbReference type="SAM" id="Coils"/>
    </source>
</evidence>
<dbReference type="EMBL" id="JBHFQA010000194">
    <property type="protein sequence ID" value="KAL2076602.1"/>
    <property type="molecule type" value="Genomic_DNA"/>
</dbReference>
<feature type="domain" description="C1q" evidence="6">
    <location>
        <begin position="100"/>
        <end position="237"/>
    </location>
</feature>
<gene>
    <name evidence="7" type="ORF">ACEWY4_027801</name>
</gene>
<evidence type="ECO:0000256" key="3">
    <source>
        <dbReference type="ARBA" id="ARBA00022729"/>
    </source>
</evidence>
<keyword evidence="4" id="KW-0175">Coiled coil</keyword>
<evidence type="ECO:0000256" key="5">
    <source>
        <dbReference type="SAM" id="SignalP"/>
    </source>
</evidence>
<protein>
    <recommendedName>
        <fullName evidence="6">C1q domain-containing protein</fullName>
    </recommendedName>
</protein>
<keyword evidence="2" id="KW-0964">Secreted</keyword>
<evidence type="ECO:0000313" key="7">
    <source>
        <dbReference type="EMBL" id="KAL2076602.1"/>
    </source>
</evidence>